<dbReference type="PRINTS" id="PR00118">
    <property type="entry name" value="BLACTAMASEA"/>
</dbReference>
<feature type="signal peptide" evidence="1">
    <location>
        <begin position="1"/>
        <end position="25"/>
    </location>
</feature>
<evidence type="ECO:0000256" key="1">
    <source>
        <dbReference type="SAM" id="SignalP"/>
    </source>
</evidence>
<dbReference type="Proteomes" id="UP000614047">
    <property type="component" value="Unassembled WGS sequence"/>
</dbReference>
<dbReference type="EC" id="3.5.2.6" evidence="3"/>
<dbReference type="SUPFAM" id="SSF56601">
    <property type="entry name" value="beta-lactamase/transpeptidase-like"/>
    <property type="match status" value="1"/>
</dbReference>
<feature type="domain" description="Beta-lactamase class A catalytic" evidence="2">
    <location>
        <begin position="76"/>
        <end position="297"/>
    </location>
</feature>
<dbReference type="PROSITE" id="PS51257">
    <property type="entry name" value="PROKAR_LIPOPROTEIN"/>
    <property type="match status" value="1"/>
</dbReference>
<dbReference type="GO" id="GO:0008800">
    <property type="term" value="F:beta-lactamase activity"/>
    <property type="evidence" value="ECO:0007669"/>
    <property type="project" value="UniProtKB-EC"/>
</dbReference>
<reference evidence="3" key="1">
    <citation type="submission" date="2020-11" db="EMBL/GenBank/DDBJ databases">
        <title>Sequencing the genomes of 1000 actinobacteria strains.</title>
        <authorList>
            <person name="Klenk H.-P."/>
        </authorList>
    </citation>
    <scope>NUCLEOTIDE SEQUENCE</scope>
    <source>
        <strain evidence="3">DSM 43175</strain>
    </source>
</reference>
<sequence length="325" mass="34300">MRFDLRLRTRSGVAVLTTSALLASACGTSAPAARTGAAKPAAQTSGAAPAVRFTSNPGLERALRALEASYEGRIGAVAIDMGTGKAVGYRANERFPFNSMFKVYACAAVLKKARDTDPGLLDRVLRWKPEEVLENSPETKEYTDTGMTPAQFCRAAVTKSDGFAGNMLLRRIGGPAGLTGYFRSLGDPVSRLDRYEPHLTGWRPGETRDTTTPAAAAGSLSRLTVGDALDARDRHRLIGWLRGSLTGNARIRAGLPKDWTVGDKTGTGGASNHGTANDIAIAWPPGSSAPIIISVLTNRSTNGVPHDEKVIASAATRLAEALGRL</sequence>
<keyword evidence="1" id="KW-0732">Signal</keyword>
<gene>
    <name evidence="3" type="ORF">IW256_002862</name>
</gene>
<dbReference type="InterPro" id="IPR045155">
    <property type="entry name" value="Beta-lactam_cat"/>
</dbReference>
<protein>
    <submittedName>
        <fullName evidence="3">Beta-lactamase class A</fullName>
        <ecNumber evidence="3">3.5.2.6</ecNumber>
    </submittedName>
</protein>
<dbReference type="Gene3D" id="3.40.710.10">
    <property type="entry name" value="DD-peptidase/beta-lactamase superfamily"/>
    <property type="match status" value="1"/>
</dbReference>
<dbReference type="EMBL" id="JADOUA010000001">
    <property type="protein sequence ID" value="MBG6088749.1"/>
    <property type="molecule type" value="Genomic_DNA"/>
</dbReference>
<comment type="caution">
    <text evidence="3">The sequence shown here is derived from an EMBL/GenBank/DDBJ whole genome shotgun (WGS) entry which is preliminary data.</text>
</comment>
<dbReference type="NCBIfam" id="NF033103">
    <property type="entry name" value="bla_class_A"/>
    <property type="match status" value="1"/>
</dbReference>
<dbReference type="GO" id="GO:0030655">
    <property type="term" value="P:beta-lactam antibiotic catabolic process"/>
    <property type="evidence" value="ECO:0007669"/>
    <property type="project" value="InterPro"/>
</dbReference>
<dbReference type="AlphaFoldDB" id="A0A931DH93"/>
<dbReference type="PANTHER" id="PTHR35333">
    <property type="entry name" value="BETA-LACTAMASE"/>
    <property type="match status" value="1"/>
</dbReference>
<feature type="chain" id="PRO_5039532412" evidence="1">
    <location>
        <begin position="26"/>
        <end position="325"/>
    </location>
</feature>
<proteinExistence type="predicted"/>
<accession>A0A931DH93</accession>
<evidence type="ECO:0000313" key="4">
    <source>
        <dbReference type="Proteomes" id="UP000614047"/>
    </source>
</evidence>
<name>A0A931DH93_9ACTN</name>
<evidence type="ECO:0000259" key="2">
    <source>
        <dbReference type="Pfam" id="PF13354"/>
    </source>
</evidence>
<keyword evidence="4" id="KW-1185">Reference proteome</keyword>
<dbReference type="GO" id="GO:0046677">
    <property type="term" value="P:response to antibiotic"/>
    <property type="evidence" value="ECO:0007669"/>
    <property type="project" value="InterPro"/>
</dbReference>
<keyword evidence="3" id="KW-0378">Hydrolase</keyword>
<dbReference type="InterPro" id="IPR012338">
    <property type="entry name" value="Beta-lactam/transpept-like"/>
</dbReference>
<evidence type="ECO:0000313" key="3">
    <source>
        <dbReference type="EMBL" id="MBG6088749.1"/>
    </source>
</evidence>
<organism evidence="3 4">
    <name type="scientific">Actinomadura viridis</name>
    <dbReference type="NCBI Taxonomy" id="58110"/>
    <lineage>
        <taxon>Bacteria</taxon>
        <taxon>Bacillati</taxon>
        <taxon>Actinomycetota</taxon>
        <taxon>Actinomycetes</taxon>
        <taxon>Streptosporangiales</taxon>
        <taxon>Thermomonosporaceae</taxon>
        <taxon>Actinomadura</taxon>
    </lineage>
</organism>
<dbReference type="InterPro" id="IPR000871">
    <property type="entry name" value="Beta-lactam_class-A"/>
</dbReference>
<dbReference type="RefSeq" id="WP_197011434.1">
    <property type="nucleotide sequence ID" value="NZ_BAABES010000005.1"/>
</dbReference>
<dbReference type="PANTHER" id="PTHR35333:SF3">
    <property type="entry name" value="BETA-LACTAMASE-TYPE TRANSPEPTIDASE FOLD CONTAINING PROTEIN"/>
    <property type="match status" value="1"/>
</dbReference>
<dbReference type="Pfam" id="PF13354">
    <property type="entry name" value="Beta-lactamase2"/>
    <property type="match status" value="1"/>
</dbReference>